<dbReference type="InterPro" id="IPR025875">
    <property type="entry name" value="Leu-rich_rpt_4"/>
</dbReference>
<evidence type="ECO:0000256" key="2">
    <source>
        <dbReference type="ARBA" id="ARBA00022737"/>
    </source>
</evidence>
<dbReference type="Proteomes" id="UP000683507">
    <property type="component" value="Chromosome"/>
</dbReference>
<evidence type="ECO:0000256" key="1">
    <source>
        <dbReference type="ARBA" id="ARBA00022614"/>
    </source>
</evidence>
<dbReference type="AlphaFoldDB" id="A0A916JMP2"/>
<accession>A0A916JMP2</accession>
<dbReference type="InterPro" id="IPR050836">
    <property type="entry name" value="SDS22/Internalin_LRR"/>
</dbReference>
<gene>
    <name evidence="3" type="ORF">CRYO30217_01889</name>
</gene>
<evidence type="ECO:0000313" key="3">
    <source>
        <dbReference type="EMBL" id="CAG5082356.1"/>
    </source>
</evidence>
<dbReference type="PROSITE" id="PS51450">
    <property type="entry name" value="LRR"/>
    <property type="match status" value="3"/>
</dbReference>
<dbReference type="EMBL" id="OU015584">
    <property type="protein sequence ID" value="CAG5082356.1"/>
    <property type="molecule type" value="Genomic_DNA"/>
</dbReference>
<dbReference type="PANTHER" id="PTHR46652">
    <property type="entry name" value="LEUCINE-RICH REPEAT AND IQ DOMAIN-CONTAINING PROTEIN 1-RELATED"/>
    <property type="match status" value="1"/>
</dbReference>
<reference evidence="3" key="1">
    <citation type="submission" date="2021-04" db="EMBL/GenBank/DDBJ databases">
        <authorList>
            <person name="Rodrigo-Torres L."/>
            <person name="Arahal R. D."/>
            <person name="Lucena T."/>
        </authorList>
    </citation>
    <scope>NUCLEOTIDE SEQUENCE</scope>
    <source>
        <strain evidence="3">AS29M-1</strain>
    </source>
</reference>
<dbReference type="Pfam" id="PF12799">
    <property type="entry name" value="LRR_4"/>
    <property type="match status" value="2"/>
</dbReference>
<dbReference type="InterPro" id="IPR032675">
    <property type="entry name" value="LRR_dom_sf"/>
</dbReference>
<proteinExistence type="predicted"/>
<organism evidence="3 4">
    <name type="scientific">Parvicella tangerina</name>
    <dbReference type="NCBI Taxonomy" id="2829795"/>
    <lineage>
        <taxon>Bacteria</taxon>
        <taxon>Pseudomonadati</taxon>
        <taxon>Bacteroidota</taxon>
        <taxon>Flavobacteriia</taxon>
        <taxon>Flavobacteriales</taxon>
        <taxon>Parvicellaceae</taxon>
        <taxon>Parvicella</taxon>
    </lineage>
</organism>
<dbReference type="PANTHER" id="PTHR46652:SF3">
    <property type="entry name" value="LEUCINE-RICH REPEAT-CONTAINING PROTEIN 9"/>
    <property type="match status" value="1"/>
</dbReference>
<dbReference type="Gene3D" id="3.80.10.10">
    <property type="entry name" value="Ribonuclease Inhibitor"/>
    <property type="match status" value="1"/>
</dbReference>
<evidence type="ECO:0000313" key="4">
    <source>
        <dbReference type="Proteomes" id="UP000683507"/>
    </source>
</evidence>
<dbReference type="InterPro" id="IPR001611">
    <property type="entry name" value="Leu-rich_rpt"/>
</dbReference>
<dbReference type="KEGG" id="ptan:CRYO30217_01889"/>
<dbReference type="SUPFAM" id="SSF52075">
    <property type="entry name" value="Outer arm dynein light chain 1"/>
    <property type="match status" value="1"/>
</dbReference>
<protein>
    <recommendedName>
        <fullName evidence="5">Leucine-rich repeat domain-containing protein</fullName>
    </recommendedName>
</protein>
<sequence length="294" mass="34037">MNLKELYTELIQAYSDNNLNIVSGKIIALYKNKNYEKLQEIANKISKYVTIDEDQLPKLFSKLIVLYHPDKGDGYRKKLTQYYKNNDLESLQSYSHILSINDLENTTVTSLDESVDYQPEYSWEAEEKAGDYFYDVDDTGPGREDINLDDYEKSFYNEVKFRVYGDPTIEFPPYYLEDFEEYELAECGLESLDGVQYCIHATVLDFSDNLLTDISELGKLERLEEIYLANNQIGYIDALSNLFELKVIDLSNNLIDDISPLFDLKKLSYVNLSNNPVPISQINQLKRKGMVVIS</sequence>
<evidence type="ECO:0008006" key="5">
    <source>
        <dbReference type="Google" id="ProtNLM"/>
    </source>
</evidence>
<name>A0A916JMP2_9FLAO</name>
<keyword evidence="2" id="KW-0677">Repeat</keyword>
<keyword evidence="1" id="KW-0433">Leucine-rich repeat</keyword>
<keyword evidence="4" id="KW-1185">Reference proteome</keyword>
<dbReference type="RefSeq" id="WP_258542090.1">
    <property type="nucleotide sequence ID" value="NZ_OU015584.1"/>
</dbReference>